<dbReference type="GO" id="GO:0055037">
    <property type="term" value="C:recycling endosome"/>
    <property type="evidence" value="ECO:0007669"/>
    <property type="project" value="TreeGrafter"/>
</dbReference>
<dbReference type="GO" id="GO:0032456">
    <property type="term" value="P:endocytic recycling"/>
    <property type="evidence" value="ECO:0007669"/>
    <property type="project" value="TreeGrafter"/>
</dbReference>
<accession>A0A9Q0HSW4</accession>
<dbReference type="GO" id="GO:0042147">
    <property type="term" value="P:retrograde transport, endosome to Golgi"/>
    <property type="evidence" value="ECO:0007669"/>
    <property type="project" value="TreeGrafter"/>
</dbReference>
<proteinExistence type="inferred from homology"/>
<gene>
    <name evidence="5" type="ORF">LUZ63_005784</name>
</gene>
<dbReference type="GO" id="GO:0071203">
    <property type="term" value="C:WASH complex"/>
    <property type="evidence" value="ECO:0007669"/>
    <property type="project" value="InterPro"/>
</dbReference>
<dbReference type="GO" id="GO:0006887">
    <property type="term" value="P:exocytosis"/>
    <property type="evidence" value="ECO:0007669"/>
    <property type="project" value="TreeGrafter"/>
</dbReference>
<dbReference type="AlphaFoldDB" id="A0A9Q0HSW4"/>
<dbReference type="GO" id="GO:0005769">
    <property type="term" value="C:early endosome"/>
    <property type="evidence" value="ECO:0007669"/>
    <property type="project" value="InterPro"/>
</dbReference>
<dbReference type="OrthoDB" id="307871at2759"/>
<feature type="region of interest" description="Disordered" evidence="3">
    <location>
        <begin position="186"/>
        <end position="213"/>
    </location>
</feature>
<dbReference type="Proteomes" id="UP001151287">
    <property type="component" value="Unassembled WGS sequence"/>
</dbReference>
<organism evidence="5 6">
    <name type="scientific">Rhynchospora breviuscula</name>
    <dbReference type="NCBI Taxonomy" id="2022672"/>
    <lineage>
        <taxon>Eukaryota</taxon>
        <taxon>Viridiplantae</taxon>
        <taxon>Streptophyta</taxon>
        <taxon>Embryophyta</taxon>
        <taxon>Tracheophyta</taxon>
        <taxon>Spermatophyta</taxon>
        <taxon>Magnoliopsida</taxon>
        <taxon>Liliopsida</taxon>
        <taxon>Poales</taxon>
        <taxon>Cyperaceae</taxon>
        <taxon>Cyperoideae</taxon>
        <taxon>Rhynchosporeae</taxon>
        <taxon>Rhynchospora</taxon>
    </lineage>
</organism>
<dbReference type="InterPro" id="IPR021854">
    <property type="entry name" value="WASH1_WAHD"/>
</dbReference>
<dbReference type="EMBL" id="JAMQYH010000002">
    <property type="protein sequence ID" value="KAJ1697272.1"/>
    <property type="molecule type" value="Genomic_DNA"/>
</dbReference>
<dbReference type="GO" id="GO:0005829">
    <property type="term" value="C:cytosol"/>
    <property type="evidence" value="ECO:0007669"/>
    <property type="project" value="GOC"/>
</dbReference>
<evidence type="ECO:0000256" key="1">
    <source>
        <dbReference type="ARBA" id="ARBA00005602"/>
    </source>
</evidence>
<sequence>MFRVSETEGRATRRESHVARYRQMGRTLLELQRAADQVFDAVSLKIAEERDKLSDISNRIKVAKAKINEISNSESEVKIVSPAQHPLANTAIDDFKPLFQDKDEGEKLGFPVASLSVNGGLNREFGTDGTLELFQFFSEENCAYQLKGTDMKDKRSLSQMKDDTSLEEYFEKSSFLATSNFSLGSTSDIKGDQLPPPPPSLSPLNLKSHRSAD</sequence>
<evidence type="ECO:0000256" key="2">
    <source>
        <dbReference type="ARBA" id="ARBA00023203"/>
    </source>
</evidence>
<comment type="caution">
    <text evidence="5">The sequence shown here is derived from an EMBL/GenBank/DDBJ whole genome shotgun (WGS) entry which is preliminary data.</text>
</comment>
<dbReference type="GO" id="GO:0043015">
    <property type="term" value="F:gamma-tubulin binding"/>
    <property type="evidence" value="ECO:0007669"/>
    <property type="project" value="TreeGrafter"/>
</dbReference>
<evidence type="ECO:0000256" key="3">
    <source>
        <dbReference type="SAM" id="MobiDB-lite"/>
    </source>
</evidence>
<dbReference type="GO" id="GO:0043014">
    <property type="term" value="F:alpha-tubulin binding"/>
    <property type="evidence" value="ECO:0007669"/>
    <property type="project" value="InterPro"/>
</dbReference>
<name>A0A9Q0HSW4_9POAL</name>
<evidence type="ECO:0000259" key="4">
    <source>
        <dbReference type="Pfam" id="PF11945"/>
    </source>
</evidence>
<dbReference type="PANTHER" id="PTHR23331:SF1">
    <property type="entry name" value="WASH COMPLEX SUBUNIT 1"/>
    <property type="match status" value="1"/>
</dbReference>
<comment type="similarity">
    <text evidence="1">Belongs to the WASH1 family.</text>
</comment>
<dbReference type="GO" id="GO:0003779">
    <property type="term" value="F:actin binding"/>
    <property type="evidence" value="ECO:0007669"/>
    <property type="project" value="UniProtKB-KW"/>
</dbReference>
<keyword evidence="6" id="KW-1185">Reference proteome</keyword>
<evidence type="ECO:0000313" key="6">
    <source>
        <dbReference type="Proteomes" id="UP001151287"/>
    </source>
</evidence>
<feature type="domain" description="WASH1 WAHD" evidence="4">
    <location>
        <begin position="23"/>
        <end position="104"/>
    </location>
</feature>
<dbReference type="InterPro" id="IPR028290">
    <property type="entry name" value="WASH1"/>
</dbReference>
<protein>
    <recommendedName>
        <fullName evidence="4">WASH1 WAHD domain-containing protein</fullName>
    </recommendedName>
</protein>
<dbReference type="Pfam" id="PF11945">
    <property type="entry name" value="WASH_WAHD"/>
    <property type="match status" value="1"/>
</dbReference>
<dbReference type="GO" id="GO:0034314">
    <property type="term" value="P:Arp2/3 complex-mediated actin nucleation"/>
    <property type="evidence" value="ECO:0007669"/>
    <property type="project" value="InterPro"/>
</dbReference>
<evidence type="ECO:0000313" key="5">
    <source>
        <dbReference type="EMBL" id="KAJ1697272.1"/>
    </source>
</evidence>
<dbReference type="PANTHER" id="PTHR23331">
    <property type="entry name" value="CXYORF1"/>
    <property type="match status" value="1"/>
</dbReference>
<keyword evidence="2" id="KW-0009">Actin-binding</keyword>
<reference evidence="5" key="1">
    <citation type="journal article" date="2022" name="Cell">
        <title>Repeat-based holocentromeres influence genome architecture and karyotype evolution.</title>
        <authorList>
            <person name="Hofstatter P.G."/>
            <person name="Thangavel G."/>
            <person name="Lux T."/>
            <person name="Neumann P."/>
            <person name="Vondrak T."/>
            <person name="Novak P."/>
            <person name="Zhang M."/>
            <person name="Costa L."/>
            <person name="Castellani M."/>
            <person name="Scott A."/>
            <person name="Toegelov H."/>
            <person name="Fuchs J."/>
            <person name="Mata-Sucre Y."/>
            <person name="Dias Y."/>
            <person name="Vanzela A.L.L."/>
            <person name="Huettel B."/>
            <person name="Almeida C.C.S."/>
            <person name="Simkova H."/>
            <person name="Souza G."/>
            <person name="Pedrosa-Harand A."/>
            <person name="Macas J."/>
            <person name="Mayer K.F.X."/>
            <person name="Houben A."/>
            <person name="Marques A."/>
        </authorList>
    </citation>
    <scope>NUCLEOTIDE SEQUENCE</scope>
    <source>
        <strain evidence="5">RhyBre1mFocal</strain>
    </source>
</reference>